<dbReference type="RefSeq" id="WP_380624517.1">
    <property type="nucleotide sequence ID" value="NZ_JBHSDK010000034.1"/>
</dbReference>
<dbReference type="Proteomes" id="UP001595823">
    <property type="component" value="Unassembled WGS sequence"/>
</dbReference>
<evidence type="ECO:0008006" key="4">
    <source>
        <dbReference type="Google" id="ProtNLM"/>
    </source>
</evidence>
<keyword evidence="1" id="KW-1133">Transmembrane helix</keyword>
<organism evidence="2 3">
    <name type="scientific">Salininema proteolyticum</name>
    <dbReference type="NCBI Taxonomy" id="1607685"/>
    <lineage>
        <taxon>Bacteria</taxon>
        <taxon>Bacillati</taxon>
        <taxon>Actinomycetota</taxon>
        <taxon>Actinomycetes</taxon>
        <taxon>Glycomycetales</taxon>
        <taxon>Glycomycetaceae</taxon>
        <taxon>Salininema</taxon>
    </lineage>
</organism>
<comment type="caution">
    <text evidence="2">The sequence shown here is derived from an EMBL/GenBank/DDBJ whole genome shotgun (WGS) entry which is preliminary data.</text>
</comment>
<feature type="transmembrane region" description="Helical" evidence="1">
    <location>
        <begin position="44"/>
        <end position="64"/>
    </location>
</feature>
<accession>A0ABV8U313</accession>
<keyword evidence="1" id="KW-0812">Transmembrane</keyword>
<protein>
    <recommendedName>
        <fullName evidence="4">Integral membrane protein</fullName>
    </recommendedName>
</protein>
<name>A0ABV8U313_9ACTN</name>
<dbReference type="EMBL" id="JBHSDK010000034">
    <property type="protein sequence ID" value="MFC4337483.1"/>
    <property type="molecule type" value="Genomic_DNA"/>
</dbReference>
<evidence type="ECO:0000256" key="1">
    <source>
        <dbReference type="SAM" id="Phobius"/>
    </source>
</evidence>
<gene>
    <name evidence="2" type="ORF">ACFPET_20000</name>
</gene>
<feature type="transmembrane region" description="Helical" evidence="1">
    <location>
        <begin position="76"/>
        <end position="99"/>
    </location>
</feature>
<reference evidence="3" key="1">
    <citation type="journal article" date="2019" name="Int. J. Syst. Evol. Microbiol.">
        <title>The Global Catalogue of Microorganisms (GCM) 10K type strain sequencing project: providing services to taxonomists for standard genome sequencing and annotation.</title>
        <authorList>
            <consortium name="The Broad Institute Genomics Platform"/>
            <consortium name="The Broad Institute Genome Sequencing Center for Infectious Disease"/>
            <person name="Wu L."/>
            <person name="Ma J."/>
        </authorList>
    </citation>
    <scope>NUCLEOTIDE SEQUENCE [LARGE SCALE GENOMIC DNA]</scope>
    <source>
        <strain evidence="3">IBRC-M 10908</strain>
    </source>
</reference>
<evidence type="ECO:0000313" key="2">
    <source>
        <dbReference type="EMBL" id="MFC4337483.1"/>
    </source>
</evidence>
<keyword evidence="1" id="KW-0472">Membrane</keyword>
<sequence length="154" mass="15983">MRQWKTRQWAVALGATALSALLLGAATALIPNPVFDRMIAPEWWNYPVWIATAVLAGLLTATYVDPAMPRGGAAGAGGGFLAWFAIGCPVCNKLVVLALGTSGALTWFAPLQPVLAVAGMGFLAWALRARLRNARSCPVPASAPGGGDPAEARD</sequence>
<feature type="transmembrane region" description="Helical" evidence="1">
    <location>
        <begin position="105"/>
        <end position="127"/>
    </location>
</feature>
<evidence type="ECO:0000313" key="3">
    <source>
        <dbReference type="Proteomes" id="UP001595823"/>
    </source>
</evidence>
<proteinExistence type="predicted"/>
<keyword evidence="3" id="KW-1185">Reference proteome</keyword>